<evidence type="ECO:0000313" key="1">
    <source>
        <dbReference type="EMBL" id="ABR49746.1"/>
    </source>
</evidence>
<dbReference type="GO" id="GO:0008374">
    <property type="term" value="F:O-acyltransferase activity"/>
    <property type="evidence" value="ECO:0007669"/>
    <property type="project" value="InterPro"/>
</dbReference>
<gene>
    <name evidence="1" type="ordered locus">Amet_3624</name>
</gene>
<dbReference type="STRING" id="293826.Amet_3624"/>
<sequence length="441" mass="51368">MRKNPKPPMIFLPGLMGSMGRDMIPGTGDWSFGVARWIYKPLIDGLEQRGYVLNEDLFICYYDWRKESHEIVDRYLKPMLRKAKEKCPGQSIDILCHSRGGIVARSYIQSGEYDYDIGNLVMIGTPNAGAIDAYYFWSTGEMLNDPNQKDNLYDMIKRGYMWILRKLLNIPWGIENIHEIHQSFPAIQEMLPALDYGDILYYRNGFGDLKHIPRPWIRYHNFKLDEMNQAIALRHLRNRVEGIHVIVGTNVETNECLLVDGKKFIYENQEVIVDHTVTYKGDGTVTKNSAQLPPFDYYEIEKNHHQMVGASLEILQEIYGLDIIDSIEEDEVCETLHFIFHYHHRLKIEKNGKLLLVYQDKKVNTEYEYISEEFGERYVWIALKNIPGGIYTGEMITKDTDLEKLDFIIIGNGVEEELKGREILRQDRASVQVTFTFEVTN</sequence>
<dbReference type="ESTHER" id="alkmq-a6tu78">
    <property type="family name" value="Bacterial_EstLip_FamXIV"/>
</dbReference>
<dbReference type="InterPro" id="IPR003386">
    <property type="entry name" value="LACT/PDAT_acylTrfase"/>
</dbReference>
<evidence type="ECO:0008006" key="3">
    <source>
        <dbReference type="Google" id="ProtNLM"/>
    </source>
</evidence>
<dbReference type="OrthoDB" id="9765872at2"/>
<evidence type="ECO:0000313" key="2">
    <source>
        <dbReference type="Proteomes" id="UP000001572"/>
    </source>
</evidence>
<dbReference type="EMBL" id="CP000724">
    <property type="protein sequence ID" value="ABR49746.1"/>
    <property type="molecule type" value="Genomic_DNA"/>
</dbReference>
<dbReference type="SUPFAM" id="SSF53474">
    <property type="entry name" value="alpha/beta-Hydrolases"/>
    <property type="match status" value="1"/>
</dbReference>
<dbReference type="HOGENOM" id="CLU_055126_0_0_9"/>
<dbReference type="KEGG" id="amt:Amet_3624"/>
<dbReference type="GO" id="GO:0006629">
    <property type="term" value="P:lipid metabolic process"/>
    <property type="evidence" value="ECO:0007669"/>
    <property type="project" value="InterPro"/>
</dbReference>
<dbReference type="Proteomes" id="UP000001572">
    <property type="component" value="Chromosome"/>
</dbReference>
<keyword evidence="2" id="KW-1185">Reference proteome</keyword>
<reference evidence="2" key="1">
    <citation type="journal article" date="2016" name="Genome Announc.">
        <title>Complete genome sequence of Alkaliphilus metalliredigens strain QYMF, an alkaliphilic and metal-reducing bacterium isolated from borax-contaminated leachate ponds.</title>
        <authorList>
            <person name="Hwang C."/>
            <person name="Copeland A."/>
            <person name="Lucas S."/>
            <person name="Lapidus A."/>
            <person name="Barry K."/>
            <person name="Detter J.C."/>
            <person name="Glavina Del Rio T."/>
            <person name="Hammon N."/>
            <person name="Israni S."/>
            <person name="Dalin E."/>
            <person name="Tice H."/>
            <person name="Pitluck S."/>
            <person name="Chertkov O."/>
            <person name="Brettin T."/>
            <person name="Bruce D."/>
            <person name="Han C."/>
            <person name="Schmutz J."/>
            <person name="Larimer F."/>
            <person name="Land M.L."/>
            <person name="Hauser L."/>
            <person name="Kyrpides N."/>
            <person name="Mikhailova N."/>
            <person name="Ye Q."/>
            <person name="Zhou J."/>
            <person name="Richardson P."/>
            <person name="Fields M.W."/>
        </authorList>
    </citation>
    <scope>NUCLEOTIDE SEQUENCE [LARGE SCALE GENOMIC DNA]</scope>
    <source>
        <strain evidence="2">QYMF</strain>
    </source>
</reference>
<proteinExistence type="predicted"/>
<dbReference type="eggNOG" id="COG1075">
    <property type="taxonomic scope" value="Bacteria"/>
</dbReference>
<dbReference type="AlphaFoldDB" id="A6TU78"/>
<dbReference type="Gene3D" id="3.40.50.1820">
    <property type="entry name" value="alpha/beta hydrolase"/>
    <property type="match status" value="1"/>
</dbReference>
<accession>A6TU78</accession>
<dbReference type="InterPro" id="IPR029058">
    <property type="entry name" value="AB_hydrolase_fold"/>
</dbReference>
<dbReference type="RefSeq" id="WP_012064706.1">
    <property type="nucleotide sequence ID" value="NC_009633.1"/>
</dbReference>
<dbReference type="Pfam" id="PF02450">
    <property type="entry name" value="LCAT"/>
    <property type="match status" value="1"/>
</dbReference>
<organism evidence="1 2">
    <name type="scientific">Alkaliphilus metalliredigens (strain QYMF)</name>
    <dbReference type="NCBI Taxonomy" id="293826"/>
    <lineage>
        <taxon>Bacteria</taxon>
        <taxon>Bacillati</taxon>
        <taxon>Bacillota</taxon>
        <taxon>Clostridia</taxon>
        <taxon>Peptostreptococcales</taxon>
        <taxon>Natronincolaceae</taxon>
        <taxon>Alkaliphilus</taxon>
    </lineage>
</organism>
<name>A6TU78_ALKMQ</name>
<dbReference type="PANTHER" id="PTHR11440">
    <property type="entry name" value="LECITHIN-CHOLESTEROL ACYLTRANSFERASE-RELATED"/>
    <property type="match status" value="1"/>
</dbReference>
<protein>
    <recommendedName>
        <fullName evidence="3">Lecithin:cholesterol acyltransferase</fullName>
    </recommendedName>
</protein>